<evidence type="ECO:0000313" key="1">
    <source>
        <dbReference type="EMBL" id="BAS00333.1"/>
    </source>
</evidence>
<dbReference type="AlphaFoldDB" id="A0A182D6B5"/>
<sequence length="42" mass="4966">MVVLSPKKRFSIRIFRQGGFRDHDMIIRKPHQFAAGIPTRRT</sequence>
<reference evidence="1" key="1">
    <citation type="journal article" date="2015" name="Genome Announc.">
        <title>Complete Genome Sequence of the Bacteriochlorophyll b-Producing Photosynthetic Bacterium Blastochloris viridis.</title>
        <authorList>
            <person name="Tsukatani Y."/>
            <person name="Hirose Y."/>
            <person name="Harada J."/>
            <person name="Misawa N."/>
            <person name="Mori K."/>
            <person name="Inoue K."/>
            <person name="Tamiaki H."/>
        </authorList>
    </citation>
    <scope>NUCLEOTIDE SEQUENCE [LARGE SCALE GENOMIC DNA]</scope>
    <source>
        <strain evidence="1">DSM 133</strain>
    </source>
</reference>
<dbReference type="EMBL" id="AP014854">
    <property type="protein sequence ID" value="BAS00333.1"/>
    <property type="molecule type" value="Genomic_DNA"/>
</dbReference>
<name>A0A182D6B5_BLAVI</name>
<protein>
    <submittedName>
        <fullName evidence="1">Uncharacterized protein</fullName>
    </submittedName>
</protein>
<proteinExistence type="predicted"/>
<organism evidence="1">
    <name type="scientific">Blastochloris viridis</name>
    <name type="common">Rhodopseudomonas viridis</name>
    <dbReference type="NCBI Taxonomy" id="1079"/>
    <lineage>
        <taxon>Bacteria</taxon>
        <taxon>Pseudomonadati</taxon>
        <taxon>Pseudomonadota</taxon>
        <taxon>Alphaproteobacteria</taxon>
        <taxon>Hyphomicrobiales</taxon>
        <taxon>Blastochloridaceae</taxon>
        <taxon>Blastochloris</taxon>
    </lineage>
</organism>
<accession>A0A182D6B5</accession>
<gene>
    <name evidence="1" type="ORF">BV133_2739</name>
</gene>